<dbReference type="OrthoDB" id="3197277at2"/>
<comment type="caution">
    <text evidence="3">Lacks conserved residue(s) required for the propagation of feature annotation.</text>
</comment>
<protein>
    <recommendedName>
        <fullName evidence="3">Sulfur carrier protein FdhD</fullName>
    </recommendedName>
</protein>
<keyword evidence="1 3" id="KW-0963">Cytoplasm</keyword>
<keyword evidence="2 3" id="KW-0501">Molybdenum cofactor biosynthesis</keyword>
<evidence type="ECO:0000313" key="4">
    <source>
        <dbReference type="EMBL" id="RNE48892.1"/>
    </source>
</evidence>
<comment type="similarity">
    <text evidence="3">Belongs to the FdhD family.</text>
</comment>
<dbReference type="PANTHER" id="PTHR30592">
    <property type="entry name" value="FORMATE DEHYDROGENASE"/>
    <property type="match status" value="1"/>
</dbReference>
<organism evidence="4 5">
    <name type="scientific">Corynebacterium alimapuense</name>
    <dbReference type="NCBI Taxonomy" id="1576874"/>
    <lineage>
        <taxon>Bacteria</taxon>
        <taxon>Bacillati</taxon>
        <taxon>Actinomycetota</taxon>
        <taxon>Actinomycetes</taxon>
        <taxon>Mycobacteriales</taxon>
        <taxon>Corynebacteriaceae</taxon>
        <taxon>Corynebacterium</taxon>
    </lineage>
</organism>
<evidence type="ECO:0000256" key="3">
    <source>
        <dbReference type="HAMAP-Rule" id="MF_00187"/>
    </source>
</evidence>
<dbReference type="RefSeq" id="WP_123048029.1">
    <property type="nucleotide sequence ID" value="NZ_PTJO01000004.1"/>
</dbReference>
<dbReference type="GO" id="GO:0097163">
    <property type="term" value="F:sulfur carrier activity"/>
    <property type="evidence" value="ECO:0007669"/>
    <property type="project" value="UniProtKB-UniRule"/>
</dbReference>
<evidence type="ECO:0000256" key="1">
    <source>
        <dbReference type="ARBA" id="ARBA00022490"/>
    </source>
</evidence>
<dbReference type="Gene3D" id="3.10.20.10">
    <property type="match status" value="1"/>
</dbReference>
<dbReference type="Gene3D" id="3.40.140.10">
    <property type="entry name" value="Cytidine Deaminase, domain 2"/>
    <property type="match status" value="1"/>
</dbReference>
<keyword evidence="4" id="KW-0808">Transferase</keyword>
<dbReference type="Pfam" id="PF02634">
    <property type="entry name" value="FdhD-NarQ"/>
    <property type="match status" value="1"/>
</dbReference>
<feature type="active site" description="Cysteine persulfide intermediate" evidence="3">
    <location>
        <position position="120"/>
    </location>
</feature>
<comment type="function">
    <text evidence="3">Required for formate dehydrogenase (FDH) activity. Acts as a sulfur carrier protein that transfers sulfur from IscS to the molybdenum cofactor prior to its insertion into FDH.</text>
</comment>
<dbReference type="InterPro" id="IPR016193">
    <property type="entry name" value="Cytidine_deaminase-like"/>
</dbReference>
<dbReference type="SUPFAM" id="SSF53927">
    <property type="entry name" value="Cytidine deaminase-like"/>
    <property type="match status" value="1"/>
</dbReference>
<dbReference type="GO" id="GO:0016783">
    <property type="term" value="F:sulfurtransferase activity"/>
    <property type="evidence" value="ECO:0007669"/>
    <property type="project" value="InterPro"/>
</dbReference>
<dbReference type="NCBIfam" id="NF001943">
    <property type="entry name" value="PRK00724.1-2"/>
    <property type="match status" value="1"/>
</dbReference>
<comment type="caution">
    <text evidence="4">The sequence shown here is derived from an EMBL/GenBank/DDBJ whole genome shotgun (WGS) entry which is preliminary data.</text>
</comment>
<evidence type="ECO:0000256" key="2">
    <source>
        <dbReference type="ARBA" id="ARBA00023150"/>
    </source>
</evidence>
<dbReference type="EMBL" id="PTJO01000004">
    <property type="protein sequence ID" value="RNE48892.1"/>
    <property type="molecule type" value="Genomic_DNA"/>
</dbReference>
<dbReference type="PANTHER" id="PTHR30592:SF1">
    <property type="entry name" value="SULFUR CARRIER PROTEIN FDHD"/>
    <property type="match status" value="1"/>
</dbReference>
<dbReference type="Proteomes" id="UP000266975">
    <property type="component" value="Unassembled WGS sequence"/>
</dbReference>
<dbReference type="InterPro" id="IPR003786">
    <property type="entry name" value="FdhD"/>
</dbReference>
<dbReference type="GO" id="GO:0005737">
    <property type="term" value="C:cytoplasm"/>
    <property type="evidence" value="ECO:0007669"/>
    <property type="project" value="UniProtKB-SubCell"/>
</dbReference>
<sequence>MGRLNHSFPVTRVRVDEQGVHTDTRGDLVSVEEPLELRVDGTTFSTTMRTPGHDIELVHGFLHGEGLIHEAADVSTARYCAGATGPDGMNTYNLLEVDLAQGVPTPGPELIRLTTTTSACGVCGTSSIDQIMRRSDHPLKQVALDPRVVLSLPGQLRKQQLQFRRTGGLHAAGAFTLAGDPIVVREDVGRHNAADKVIGALLLDDRLPADDLILVVSSRASFELVQKAVTAGFGAMVAVSAASSLAIELAEEAGLALTGFTRDNHFNLYAGQLAT</sequence>
<dbReference type="HAMAP" id="MF_00187">
    <property type="entry name" value="FdhD"/>
    <property type="match status" value="1"/>
</dbReference>
<dbReference type="PIRSF" id="PIRSF015626">
    <property type="entry name" value="FdhD"/>
    <property type="match status" value="1"/>
</dbReference>
<dbReference type="GO" id="GO:0006777">
    <property type="term" value="P:Mo-molybdopterin cofactor biosynthetic process"/>
    <property type="evidence" value="ECO:0007669"/>
    <property type="project" value="UniProtKB-UniRule"/>
</dbReference>
<reference evidence="4 5" key="1">
    <citation type="submission" date="2018-02" db="EMBL/GenBank/DDBJ databases">
        <title>Corynebacterium alimpuense sp. nov., a marine obligate actinomycete isolated from sediments of Valparaiso bay, Chile.</title>
        <authorList>
            <person name="Claverias F."/>
            <person name="Gonzales-Siles L."/>
            <person name="Salva-Serra F."/>
            <person name="Inganaes E."/>
            <person name="Molin K."/>
            <person name="Cumsille A."/>
            <person name="Undabarrena A."/>
            <person name="Couve E."/>
            <person name="Moore E.R.B."/>
            <person name="Gomila M."/>
            <person name="Camara B."/>
        </authorList>
    </citation>
    <scope>NUCLEOTIDE SEQUENCE [LARGE SCALE GENOMIC DNA]</scope>
    <source>
        <strain evidence="4 5">CCUG 69366</strain>
    </source>
</reference>
<gene>
    <name evidence="3" type="primary">fdhD</name>
    <name evidence="4" type="ORF">C5L39_06250</name>
</gene>
<evidence type="ECO:0000313" key="5">
    <source>
        <dbReference type="Proteomes" id="UP000266975"/>
    </source>
</evidence>
<dbReference type="NCBIfam" id="TIGR00129">
    <property type="entry name" value="fdhD_narQ"/>
    <property type="match status" value="1"/>
</dbReference>
<dbReference type="AlphaFoldDB" id="A0A3M8K8N1"/>
<proteinExistence type="inferred from homology"/>
<comment type="subcellular location">
    <subcellularLocation>
        <location evidence="3">Cytoplasm</location>
    </subcellularLocation>
</comment>
<keyword evidence="5" id="KW-1185">Reference proteome</keyword>
<accession>A0A3M8K8N1</accession>
<name>A0A3M8K8N1_9CORY</name>